<evidence type="ECO:0000313" key="4">
    <source>
        <dbReference type="Proteomes" id="UP000198287"/>
    </source>
</evidence>
<keyword evidence="1" id="KW-0472">Membrane</keyword>
<keyword evidence="4" id="KW-1185">Reference proteome</keyword>
<dbReference type="AlphaFoldDB" id="A0A226E102"/>
<dbReference type="OMA" id="RESAPCQ"/>
<feature type="transmembrane region" description="Helical" evidence="1">
    <location>
        <begin position="464"/>
        <end position="484"/>
    </location>
</feature>
<keyword evidence="1" id="KW-1133">Transmembrane helix</keyword>
<proteinExistence type="predicted"/>
<reference evidence="3 4" key="1">
    <citation type="submission" date="2015-12" db="EMBL/GenBank/DDBJ databases">
        <title>The genome of Folsomia candida.</title>
        <authorList>
            <person name="Faddeeva A."/>
            <person name="Derks M.F."/>
            <person name="Anvar Y."/>
            <person name="Smit S."/>
            <person name="Van Straalen N."/>
            <person name="Roelofs D."/>
        </authorList>
    </citation>
    <scope>NUCLEOTIDE SEQUENCE [LARGE SCALE GENOMIC DNA]</scope>
    <source>
        <strain evidence="3 4">VU population</strain>
        <tissue evidence="3">Whole body</tissue>
    </source>
</reference>
<dbReference type="Gene3D" id="1.20.120.1770">
    <property type="match status" value="1"/>
</dbReference>
<dbReference type="EMBL" id="LNIX01000008">
    <property type="protein sequence ID" value="OXA50948.1"/>
    <property type="molecule type" value="Genomic_DNA"/>
</dbReference>
<name>A0A226E102_FOLCA</name>
<feature type="transmembrane region" description="Helical" evidence="1">
    <location>
        <begin position="505"/>
        <end position="525"/>
    </location>
</feature>
<feature type="chain" id="PRO_5011991097" evidence="2">
    <location>
        <begin position="22"/>
        <end position="723"/>
    </location>
</feature>
<gene>
    <name evidence="3" type="ORF">Fcan01_14063</name>
</gene>
<keyword evidence="2" id="KW-0732">Signal</keyword>
<sequence length="723" mass="82822">MGKFSPLLFSLFLFLPKTVLGEVDCSSLTNLSPTSTQEEVLAWMKTHPSGLTDTDVTRILLGCKGHFNFTISQLTAFQEHRRPKIMRFTARKFPLCLRTEDVEKNPHIAHFAEVFKSLAVEESNFAAANYSDRENLYYDLITKWRWDGTRIPFGEFARDIQCINHPHDVRDARIVPCRYRPRHSFRHPHVLMFGSIPNHPLKNELIFDFNWINVPCHEIIISRSLRIIAITDFTTPHYVAFYTPVYRIPSGASFPVHSFDGAPSYYYHDLTSEWAGNVFCNQTSIIAPRQDKAIPYSRSYDDCILHGSPDGETCPPGPFACSPDHFPKTAAEWHKAKDERSLLLNECHLNLPRRHGTENTTCMPAHPEHFFMHARPTPPDLPTPDPDQLFFERRRRKRSAPEAEEWFKDDSNETNTTVIIETTFQTSERTTTLDPNVEHFTPRELFYFHYRRLGIKYYKFNKRMHGILMIFAFLVINPCSLYMARYFKETPGVSCCGIPRWLMTHIVLSCFSITFMWLGIVASLGNRGRGVVDCEHLLGNGALNTECTDHQNSMLHMGLGVVTVVAYHMSAATGWSRPKDNKSIILINMGACTEIKVEVGALSGVSLFMFLIECGMQWIQDKRLGQKERHFFPILEGIEVRESAPCQCMKGFCYFFAVLLHLAIGCVILLSYLVINQQDLYGNQKATDKKHLIRGLLIDECTFTNYELLINSSLDRDEGVAST</sequence>
<evidence type="ECO:0000313" key="3">
    <source>
        <dbReference type="EMBL" id="OXA50948.1"/>
    </source>
</evidence>
<comment type="caution">
    <text evidence="3">The sequence shown here is derived from an EMBL/GenBank/DDBJ whole genome shotgun (WGS) entry which is preliminary data.</text>
</comment>
<organism evidence="3 4">
    <name type="scientific">Folsomia candida</name>
    <name type="common">Springtail</name>
    <dbReference type="NCBI Taxonomy" id="158441"/>
    <lineage>
        <taxon>Eukaryota</taxon>
        <taxon>Metazoa</taxon>
        <taxon>Ecdysozoa</taxon>
        <taxon>Arthropoda</taxon>
        <taxon>Hexapoda</taxon>
        <taxon>Collembola</taxon>
        <taxon>Entomobryomorpha</taxon>
        <taxon>Isotomoidea</taxon>
        <taxon>Isotomidae</taxon>
        <taxon>Proisotominae</taxon>
        <taxon>Folsomia</taxon>
    </lineage>
</organism>
<dbReference type="Proteomes" id="UP000198287">
    <property type="component" value="Unassembled WGS sequence"/>
</dbReference>
<accession>A0A226E102</accession>
<feature type="signal peptide" evidence="2">
    <location>
        <begin position="1"/>
        <end position="21"/>
    </location>
</feature>
<evidence type="ECO:0000256" key="2">
    <source>
        <dbReference type="SAM" id="SignalP"/>
    </source>
</evidence>
<protein>
    <submittedName>
        <fullName evidence="3">Uncharacterized protein</fullName>
    </submittedName>
</protein>
<feature type="transmembrane region" description="Helical" evidence="1">
    <location>
        <begin position="654"/>
        <end position="675"/>
    </location>
</feature>
<evidence type="ECO:0000256" key="1">
    <source>
        <dbReference type="SAM" id="Phobius"/>
    </source>
</evidence>
<keyword evidence="1" id="KW-0812">Transmembrane</keyword>